<keyword evidence="3" id="KW-1185">Reference proteome</keyword>
<evidence type="ECO:0000313" key="2">
    <source>
        <dbReference type="EMBL" id="PCH44482.1"/>
    </source>
</evidence>
<sequence length="206" mass="22394">MFQTAPESFPLAHDDSLFVPKALQVIQLTEVPPPPRVRPAAITASSLASSCCTSSSDDSEDESACSSYCSSDPEEEESRQASPDDTYKTRLHRVLVWREKLAKAMGASIAASPTSPPRPAPTPLKRKAPLDSREPDDDDAASHSSKRSRSGSYRVQTSQWTHRRLSAHSCPACDESFSTRQSLEQHGQGSSPNDACRAAVEYGFEP</sequence>
<feature type="region of interest" description="Disordered" evidence="1">
    <location>
        <begin position="107"/>
        <end position="206"/>
    </location>
</feature>
<evidence type="ECO:0000256" key="1">
    <source>
        <dbReference type="SAM" id="MobiDB-lite"/>
    </source>
</evidence>
<name>A0A2H3JQQ9_WOLCO</name>
<dbReference type="OrthoDB" id="3256870at2759"/>
<dbReference type="Proteomes" id="UP000218811">
    <property type="component" value="Unassembled WGS sequence"/>
</dbReference>
<feature type="compositionally biased region" description="Polar residues" evidence="1">
    <location>
        <begin position="176"/>
        <end position="193"/>
    </location>
</feature>
<dbReference type="EMBL" id="KB468157">
    <property type="protein sequence ID" value="PCH44482.1"/>
    <property type="molecule type" value="Genomic_DNA"/>
</dbReference>
<dbReference type="AlphaFoldDB" id="A0A2H3JQQ9"/>
<evidence type="ECO:0000313" key="3">
    <source>
        <dbReference type="Proteomes" id="UP000218811"/>
    </source>
</evidence>
<feature type="region of interest" description="Disordered" evidence="1">
    <location>
        <begin position="48"/>
        <end position="87"/>
    </location>
</feature>
<protein>
    <submittedName>
        <fullName evidence="2">Uncharacterized protein</fullName>
    </submittedName>
</protein>
<reference evidence="2 3" key="1">
    <citation type="journal article" date="2012" name="Science">
        <title>The Paleozoic origin of enzymatic lignin decomposition reconstructed from 31 fungal genomes.</title>
        <authorList>
            <person name="Floudas D."/>
            <person name="Binder M."/>
            <person name="Riley R."/>
            <person name="Barry K."/>
            <person name="Blanchette R.A."/>
            <person name="Henrissat B."/>
            <person name="Martinez A.T."/>
            <person name="Otillar R."/>
            <person name="Spatafora J.W."/>
            <person name="Yadav J.S."/>
            <person name="Aerts A."/>
            <person name="Benoit I."/>
            <person name="Boyd A."/>
            <person name="Carlson A."/>
            <person name="Copeland A."/>
            <person name="Coutinho P.M."/>
            <person name="de Vries R.P."/>
            <person name="Ferreira P."/>
            <person name="Findley K."/>
            <person name="Foster B."/>
            <person name="Gaskell J."/>
            <person name="Glotzer D."/>
            <person name="Gorecki P."/>
            <person name="Heitman J."/>
            <person name="Hesse C."/>
            <person name="Hori C."/>
            <person name="Igarashi K."/>
            <person name="Jurgens J.A."/>
            <person name="Kallen N."/>
            <person name="Kersten P."/>
            <person name="Kohler A."/>
            <person name="Kuees U."/>
            <person name="Kumar T.K.A."/>
            <person name="Kuo A."/>
            <person name="LaButti K."/>
            <person name="Larrondo L.F."/>
            <person name="Lindquist E."/>
            <person name="Ling A."/>
            <person name="Lombard V."/>
            <person name="Lucas S."/>
            <person name="Lundell T."/>
            <person name="Martin R."/>
            <person name="McLaughlin D.J."/>
            <person name="Morgenstern I."/>
            <person name="Morin E."/>
            <person name="Murat C."/>
            <person name="Nagy L.G."/>
            <person name="Nolan M."/>
            <person name="Ohm R.A."/>
            <person name="Patyshakuliyeva A."/>
            <person name="Rokas A."/>
            <person name="Ruiz-Duenas F.J."/>
            <person name="Sabat G."/>
            <person name="Salamov A."/>
            <person name="Samejima M."/>
            <person name="Schmutz J."/>
            <person name="Slot J.C."/>
            <person name="St John F."/>
            <person name="Stenlid J."/>
            <person name="Sun H."/>
            <person name="Sun S."/>
            <person name="Syed K."/>
            <person name="Tsang A."/>
            <person name="Wiebenga A."/>
            <person name="Young D."/>
            <person name="Pisabarro A."/>
            <person name="Eastwood D.C."/>
            <person name="Martin F."/>
            <person name="Cullen D."/>
            <person name="Grigoriev I.V."/>
            <person name="Hibbett D.S."/>
        </authorList>
    </citation>
    <scope>NUCLEOTIDE SEQUENCE [LARGE SCALE GENOMIC DNA]</scope>
    <source>
        <strain evidence="2 3">MD-104</strain>
    </source>
</reference>
<proteinExistence type="predicted"/>
<dbReference type="OMA" id="MHSCPAC"/>
<gene>
    <name evidence="2" type="ORF">WOLCODRAFT_139030</name>
</gene>
<organism evidence="2 3">
    <name type="scientific">Wolfiporia cocos (strain MD-104)</name>
    <name type="common">Brown rot fungus</name>
    <dbReference type="NCBI Taxonomy" id="742152"/>
    <lineage>
        <taxon>Eukaryota</taxon>
        <taxon>Fungi</taxon>
        <taxon>Dikarya</taxon>
        <taxon>Basidiomycota</taxon>
        <taxon>Agaricomycotina</taxon>
        <taxon>Agaricomycetes</taxon>
        <taxon>Polyporales</taxon>
        <taxon>Phaeolaceae</taxon>
        <taxon>Wolfiporia</taxon>
    </lineage>
</organism>
<accession>A0A2H3JQQ9</accession>